<reference evidence="2 3" key="1">
    <citation type="submission" date="2016-03" db="EMBL/GenBank/DDBJ databases">
        <authorList>
            <person name="Ploux O."/>
        </authorList>
    </citation>
    <scope>NUCLEOTIDE SEQUENCE [LARGE SCALE GENOMIC DNA]</scope>
    <source>
        <strain evidence="2 3">R0</strain>
    </source>
</reference>
<dbReference type="Proteomes" id="UP000075320">
    <property type="component" value="Unassembled WGS sequence"/>
</dbReference>
<evidence type="ECO:0000313" key="2">
    <source>
        <dbReference type="EMBL" id="KYG67534.1"/>
    </source>
</evidence>
<proteinExistence type="predicted"/>
<name>A0A150WT83_BDEBC</name>
<dbReference type="InterPro" id="IPR019301">
    <property type="entry name" value="Flagellar_prot_FlgJ_N"/>
</dbReference>
<keyword evidence="2" id="KW-0966">Cell projection</keyword>
<accession>A0A150WT83</accession>
<dbReference type="EMBL" id="LUKE01000001">
    <property type="protein sequence ID" value="KYG67534.1"/>
    <property type="molecule type" value="Genomic_DNA"/>
</dbReference>
<dbReference type="Pfam" id="PF10135">
    <property type="entry name" value="Rod-binding"/>
    <property type="match status" value="1"/>
</dbReference>
<organism evidence="2 3">
    <name type="scientific">Bdellovibrio bacteriovorus</name>
    <dbReference type="NCBI Taxonomy" id="959"/>
    <lineage>
        <taxon>Bacteria</taxon>
        <taxon>Pseudomonadati</taxon>
        <taxon>Bdellovibrionota</taxon>
        <taxon>Bdellovibrionia</taxon>
        <taxon>Bdellovibrionales</taxon>
        <taxon>Pseudobdellovibrionaceae</taxon>
        <taxon>Bdellovibrio</taxon>
    </lineage>
</organism>
<comment type="caution">
    <text evidence="2">The sequence shown here is derived from an EMBL/GenBank/DDBJ whole genome shotgun (WGS) entry which is preliminary data.</text>
</comment>
<keyword evidence="2" id="KW-0282">Flagellum</keyword>
<gene>
    <name evidence="2" type="ORF">AZI86_09115</name>
</gene>
<evidence type="ECO:0000313" key="3">
    <source>
        <dbReference type="Proteomes" id="UP000075320"/>
    </source>
</evidence>
<feature type="domain" description="Flagellar protein FlgJ N-terminal" evidence="1">
    <location>
        <begin position="30"/>
        <end position="78"/>
    </location>
</feature>
<dbReference type="AlphaFoldDB" id="A0A150WT83"/>
<protein>
    <submittedName>
        <fullName evidence="2">Flagellar biosynthesis protein FlgJ</fullName>
    </submittedName>
</protein>
<keyword evidence="3" id="KW-1185">Reference proteome</keyword>
<evidence type="ECO:0000259" key="1">
    <source>
        <dbReference type="Pfam" id="PF10135"/>
    </source>
</evidence>
<sequence>MRKPQQKTPDQKLREVSDMYEKHFLRQMTKAMRSTVQESGFIQANNAEKIFREQLDEQYVEKWAARGGIGFSDLIYNQLVEKFGAQLGMKAKVEKPKGPLPLDRAKNFQHPGKSKSTLSYRIDVAPEILGNVPRPGARDVKAPWAGRFGAVTELTDHQTQVEIEHDNGLKSQVVFKGSLSKLFTGDKVQAGDTLGFLSSEAKSIYWTVETDKTPRPQTVSE</sequence>
<dbReference type="OrthoDB" id="280272at2"/>
<keyword evidence="2" id="KW-0969">Cilium</keyword>